<dbReference type="SUPFAM" id="SSF55729">
    <property type="entry name" value="Acyl-CoA N-acyltransferases (Nat)"/>
    <property type="match status" value="1"/>
</dbReference>
<dbReference type="Pfam" id="PF00583">
    <property type="entry name" value="Acetyltransf_1"/>
    <property type="match status" value="1"/>
</dbReference>
<dbReference type="Gene3D" id="3.40.630.30">
    <property type="match status" value="1"/>
</dbReference>
<keyword evidence="5" id="KW-0689">Ribosomal protein</keyword>
<evidence type="ECO:0000256" key="3">
    <source>
        <dbReference type="ARBA" id="ARBA00023315"/>
    </source>
</evidence>
<dbReference type="EMBL" id="PTJD01000018">
    <property type="protein sequence ID" value="PPK92025.1"/>
    <property type="molecule type" value="Genomic_DNA"/>
</dbReference>
<comment type="caution">
    <text evidence="5">The sequence shown here is derived from an EMBL/GenBank/DDBJ whole genome shotgun (WGS) entry which is preliminary data.</text>
</comment>
<dbReference type="PANTHER" id="PTHR10545">
    <property type="entry name" value="DIAMINE N-ACETYLTRANSFERASE"/>
    <property type="match status" value="1"/>
</dbReference>
<dbReference type="CDD" id="cd04301">
    <property type="entry name" value="NAT_SF"/>
    <property type="match status" value="1"/>
</dbReference>
<evidence type="ECO:0000313" key="6">
    <source>
        <dbReference type="Proteomes" id="UP000239485"/>
    </source>
</evidence>
<protein>
    <submittedName>
        <fullName evidence="5">Ribosomal protein S18 acetylase RimI-like enzyme</fullName>
    </submittedName>
</protein>
<keyword evidence="6" id="KW-1185">Reference proteome</keyword>
<dbReference type="RefSeq" id="WP_211291286.1">
    <property type="nucleotide sequence ID" value="NZ_PTJD01000018.1"/>
</dbReference>
<dbReference type="GO" id="GO:0008080">
    <property type="term" value="F:N-acetyltransferase activity"/>
    <property type="evidence" value="ECO:0007669"/>
    <property type="project" value="TreeGrafter"/>
</dbReference>
<feature type="domain" description="N-acetyltransferase" evidence="4">
    <location>
        <begin position="13"/>
        <end position="176"/>
    </location>
</feature>
<evidence type="ECO:0000259" key="4">
    <source>
        <dbReference type="PROSITE" id="PS51186"/>
    </source>
</evidence>
<proteinExistence type="inferred from homology"/>
<dbReference type="FunFam" id="3.40.630.30:FF:000064">
    <property type="entry name" value="GNAT family acetyltransferase"/>
    <property type="match status" value="1"/>
</dbReference>
<dbReference type="InterPro" id="IPR016181">
    <property type="entry name" value="Acyl_CoA_acyltransferase"/>
</dbReference>
<dbReference type="GO" id="GO:0005840">
    <property type="term" value="C:ribosome"/>
    <property type="evidence" value="ECO:0007669"/>
    <property type="project" value="UniProtKB-KW"/>
</dbReference>
<dbReference type="InterPro" id="IPR000182">
    <property type="entry name" value="GNAT_dom"/>
</dbReference>
<dbReference type="Proteomes" id="UP000239485">
    <property type="component" value="Unassembled WGS sequence"/>
</dbReference>
<gene>
    <name evidence="5" type="ORF">CLV92_11869</name>
</gene>
<evidence type="ECO:0000256" key="2">
    <source>
        <dbReference type="ARBA" id="ARBA00022679"/>
    </source>
</evidence>
<evidence type="ECO:0000256" key="1">
    <source>
        <dbReference type="ARBA" id="ARBA00008694"/>
    </source>
</evidence>
<reference evidence="5 6" key="1">
    <citation type="submission" date="2018-02" db="EMBL/GenBank/DDBJ databases">
        <title>Genomic Encyclopedia of Archaeal and Bacterial Type Strains, Phase II (KMG-II): from individual species to whole genera.</title>
        <authorList>
            <person name="Goeker M."/>
        </authorList>
    </citation>
    <scope>NUCLEOTIDE SEQUENCE [LARGE SCALE GENOMIC DNA]</scope>
    <source>
        <strain evidence="5 6">DSM 22857</strain>
    </source>
</reference>
<accession>A0A2S6ICT1</accession>
<keyword evidence="5" id="KW-0687">Ribonucleoprotein</keyword>
<keyword evidence="2" id="KW-0808">Transferase</keyword>
<dbReference type="AlphaFoldDB" id="A0A2S6ICT1"/>
<organism evidence="5 6">
    <name type="scientific">Kineococcus xinjiangensis</name>
    <dbReference type="NCBI Taxonomy" id="512762"/>
    <lineage>
        <taxon>Bacteria</taxon>
        <taxon>Bacillati</taxon>
        <taxon>Actinomycetota</taxon>
        <taxon>Actinomycetes</taxon>
        <taxon>Kineosporiales</taxon>
        <taxon>Kineosporiaceae</taxon>
        <taxon>Kineococcus</taxon>
    </lineage>
</organism>
<comment type="similarity">
    <text evidence="1">Belongs to the acetyltransferase family.</text>
</comment>
<dbReference type="InterPro" id="IPR051016">
    <property type="entry name" value="Diverse_Substrate_AcTransf"/>
</dbReference>
<name>A0A2S6ICT1_9ACTN</name>
<dbReference type="PROSITE" id="PS51186">
    <property type="entry name" value="GNAT"/>
    <property type="match status" value="1"/>
</dbReference>
<sequence length="184" mass="20397">MTSDDGRPATEHFRIREARPADCPQIAALVRELAAYEREPDAATAGPEDFERAFFAPDPRVSCLVAEVVAADGSTDGELAGLAVWYVTFSTWQGRHGMWLEDLFVRPQHRRLGIGRALFAELGRRCAEQGWGRLEWWVLDWNAPAHAFYQEIGGVAQDGWTTWRLDGAALAELGSTHTTATNPS</sequence>
<keyword evidence="3" id="KW-0012">Acyltransferase</keyword>
<evidence type="ECO:0000313" key="5">
    <source>
        <dbReference type="EMBL" id="PPK92025.1"/>
    </source>
</evidence>
<dbReference type="PANTHER" id="PTHR10545:SF29">
    <property type="entry name" value="GH14572P-RELATED"/>
    <property type="match status" value="1"/>
</dbReference>